<dbReference type="PANTHER" id="PTHR40940:SF2">
    <property type="entry name" value="BATD"/>
    <property type="match status" value="1"/>
</dbReference>
<sequence>MPRWTLLLFCSLTACVSAQETELESTTEPEQAIQQVQPQLVEQSFFTDRIASLWIDFDQQVASPEDWPSQSDGFRIVDIEVLATQTEPAGSRARIRFLPTQTGVLTLPALDFQSENTHYKSKPIQIFVREPQRSGQMSLELKPQKLQVYVGEALRIDLSWHSSLQAAALKHLKLFPDYFSDPDLAIVIPRNTAPEAQQVGLPIGGRRVIATRSRIADNERALGTLELPLYLRFQRPGHYTLPSTQLECAVLEKPEQSFARYAAHFNNSLFDSVEPDERYSRVYTTAPAIEIEVLPLPIDPEQAPFTGLFEPVSIQVSAQPTELEIGQLLELELKVSSNAPHGMLELPPLSQQAGLRERFVVDDQYTRLWHTEGSLFRTRLRPLTTATPAIPALHFRTFDPNTGRYQNIQTQPIPLQLHPSKGQTFIPISSFAGAAVPLSSQPQGIWNNLQKNPMNDTLNLIIQLLNHLFWPLLGLGPLLFLCLRPLVRERRRRALQPEYARRVAAYKNFKKIAADSPEKWPAFLQFMASTFDSREKAWTRGDSERALEKIGADRESIHSLSTIHRAVDAAQFSSQAPQPNYQALDPIAKKIIHWSSQLSLVLCLLTLSFTPRAEASEWDDAAQSFAQAQAAPAGSDASLADYKVAALKFENLAATHQHGGEAWRNAGNAWFQAGELGRAIVAYRSAQALRPFDAALAQSLAAARGSALNSVPDSRNWLQKIPRSWLKITVLVGNTLFWLSLLYSLRHRHRRAYLCNLALALALLSSAGYLSLRSLQAQSQGCIIVDSLYAKKGPSYAYANAFNEALHDGLECSLIETRDGWHHIQLNDQRTCWVPQNTVQFIQFD</sequence>
<gene>
    <name evidence="3" type="ORF">QEH52_18515</name>
</gene>
<reference evidence="3 4" key="1">
    <citation type="submission" date="2023-04" db="EMBL/GenBank/DDBJ databases">
        <title>A novel bacteria isolated from coastal sediment.</title>
        <authorList>
            <person name="Liu X.-J."/>
            <person name="Du Z.-J."/>
        </authorList>
    </citation>
    <scope>NUCLEOTIDE SEQUENCE [LARGE SCALE GENOMIC DNA]</scope>
    <source>
        <strain evidence="3 4">SDUM461003</strain>
    </source>
</reference>
<dbReference type="InterPro" id="IPR025738">
    <property type="entry name" value="BatD"/>
</dbReference>
<dbReference type="Proteomes" id="UP001225316">
    <property type="component" value="Unassembled WGS sequence"/>
</dbReference>
<keyword evidence="2" id="KW-0472">Membrane</keyword>
<keyword evidence="4" id="KW-1185">Reference proteome</keyword>
<dbReference type="EMBL" id="JARXHW010000079">
    <property type="protein sequence ID" value="MDQ8209525.1"/>
    <property type="molecule type" value="Genomic_DNA"/>
</dbReference>
<feature type="transmembrane region" description="Helical" evidence="2">
    <location>
        <begin position="751"/>
        <end position="770"/>
    </location>
</feature>
<evidence type="ECO:0000313" key="4">
    <source>
        <dbReference type="Proteomes" id="UP001225316"/>
    </source>
</evidence>
<feature type="transmembrane region" description="Helical" evidence="2">
    <location>
        <begin position="725"/>
        <end position="745"/>
    </location>
</feature>
<evidence type="ECO:0000313" key="3">
    <source>
        <dbReference type="EMBL" id="MDQ8209525.1"/>
    </source>
</evidence>
<dbReference type="RefSeq" id="WP_308952442.1">
    <property type="nucleotide sequence ID" value="NZ_JARXHW010000079.1"/>
</dbReference>
<keyword evidence="2" id="KW-1133">Transmembrane helix</keyword>
<dbReference type="PANTHER" id="PTHR40940">
    <property type="entry name" value="PROTEIN BATD-RELATED"/>
    <property type="match status" value="1"/>
</dbReference>
<comment type="caution">
    <text evidence="3">The sequence shown here is derived from an EMBL/GenBank/DDBJ whole genome shotgun (WGS) entry which is preliminary data.</text>
</comment>
<dbReference type="PROSITE" id="PS51257">
    <property type="entry name" value="PROKAR_LIPOPROTEIN"/>
    <property type="match status" value="1"/>
</dbReference>
<keyword evidence="2" id="KW-0812">Transmembrane</keyword>
<dbReference type="SUPFAM" id="SSF48452">
    <property type="entry name" value="TPR-like"/>
    <property type="match status" value="1"/>
</dbReference>
<evidence type="ECO:0000256" key="2">
    <source>
        <dbReference type="SAM" id="Phobius"/>
    </source>
</evidence>
<dbReference type="InterPro" id="IPR011990">
    <property type="entry name" value="TPR-like_helical_dom_sf"/>
</dbReference>
<dbReference type="SMART" id="SM00028">
    <property type="entry name" value="TPR"/>
    <property type="match status" value="1"/>
</dbReference>
<protein>
    <submittedName>
        <fullName evidence="3">Uncharacterized protein</fullName>
    </submittedName>
</protein>
<evidence type="ECO:0000256" key="1">
    <source>
        <dbReference type="PROSITE-ProRule" id="PRU00339"/>
    </source>
</evidence>
<dbReference type="PROSITE" id="PS50005">
    <property type="entry name" value="TPR"/>
    <property type="match status" value="1"/>
</dbReference>
<accession>A0ABU1B1R7</accession>
<dbReference type="InterPro" id="IPR019734">
    <property type="entry name" value="TPR_rpt"/>
</dbReference>
<keyword evidence="1" id="KW-0802">TPR repeat</keyword>
<name>A0ABU1B1R7_9BACT</name>
<feature type="repeat" description="TPR" evidence="1">
    <location>
        <begin position="660"/>
        <end position="693"/>
    </location>
</feature>
<proteinExistence type="predicted"/>
<organism evidence="3 4">
    <name type="scientific">Thalassobacterium maritimum</name>
    <dbReference type="NCBI Taxonomy" id="3041265"/>
    <lineage>
        <taxon>Bacteria</taxon>
        <taxon>Pseudomonadati</taxon>
        <taxon>Verrucomicrobiota</taxon>
        <taxon>Opitutia</taxon>
        <taxon>Puniceicoccales</taxon>
        <taxon>Coraliomargaritaceae</taxon>
        <taxon>Thalassobacterium</taxon>
    </lineage>
</organism>